<organism evidence="1 2">
    <name type="scientific">Gonapodya prolifera (strain JEL478)</name>
    <name type="common">Monoblepharis prolifera</name>
    <dbReference type="NCBI Taxonomy" id="1344416"/>
    <lineage>
        <taxon>Eukaryota</taxon>
        <taxon>Fungi</taxon>
        <taxon>Fungi incertae sedis</taxon>
        <taxon>Chytridiomycota</taxon>
        <taxon>Chytridiomycota incertae sedis</taxon>
        <taxon>Monoblepharidomycetes</taxon>
        <taxon>Monoblepharidales</taxon>
        <taxon>Gonapodyaceae</taxon>
        <taxon>Gonapodya</taxon>
    </lineage>
</organism>
<evidence type="ECO:0000313" key="1">
    <source>
        <dbReference type="EMBL" id="KXS10196.1"/>
    </source>
</evidence>
<sequence>MTTTPESAANSAAMRALSPAEKCFSIPELLEHILSFLADVTMPVGRYARVSWQESREIVRPVAVVIGPNCISKLHSFEAAQMVRSFADSVQYLSYNSTYAQLLDWIPVIEESCSAHLRSLTLDRLRDADLAHVDA</sequence>
<accession>A0A139A086</accession>
<gene>
    <name evidence="1" type="ORF">M427DRAFT_159563</name>
</gene>
<protein>
    <submittedName>
        <fullName evidence="1">Uncharacterized protein</fullName>
    </submittedName>
</protein>
<reference evidence="1 2" key="1">
    <citation type="journal article" date="2015" name="Genome Biol. Evol.">
        <title>Phylogenomic analyses indicate that early fungi evolved digesting cell walls of algal ancestors of land plants.</title>
        <authorList>
            <person name="Chang Y."/>
            <person name="Wang S."/>
            <person name="Sekimoto S."/>
            <person name="Aerts A.L."/>
            <person name="Choi C."/>
            <person name="Clum A."/>
            <person name="LaButti K.M."/>
            <person name="Lindquist E.A."/>
            <person name="Yee Ngan C."/>
            <person name="Ohm R.A."/>
            <person name="Salamov A.A."/>
            <person name="Grigoriev I.V."/>
            <person name="Spatafora J.W."/>
            <person name="Berbee M.L."/>
        </authorList>
    </citation>
    <scope>NUCLEOTIDE SEQUENCE [LARGE SCALE GENOMIC DNA]</scope>
    <source>
        <strain evidence="1 2">JEL478</strain>
    </source>
</reference>
<dbReference type="EMBL" id="KQ965832">
    <property type="protein sequence ID" value="KXS10196.1"/>
    <property type="molecule type" value="Genomic_DNA"/>
</dbReference>
<evidence type="ECO:0000313" key="2">
    <source>
        <dbReference type="Proteomes" id="UP000070544"/>
    </source>
</evidence>
<feature type="non-terminal residue" evidence="1">
    <location>
        <position position="135"/>
    </location>
</feature>
<keyword evidence="2" id="KW-1185">Reference proteome</keyword>
<proteinExistence type="predicted"/>
<dbReference type="Proteomes" id="UP000070544">
    <property type="component" value="Unassembled WGS sequence"/>
</dbReference>
<name>A0A139A086_GONPJ</name>
<dbReference type="AlphaFoldDB" id="A0A139A086"/>